<evidence type="ECO:0000313" key="11">
    <source>
        <dbReference type="Proteomes" id="UP000245655"/>
    </source>
</evidence>
<dbReference type="PROSITE" id="PS51257">
    <property type="entry name" value="PROKAR_LIPOPROTEIN"/>
    <property type="match status" value="1"/>
</dbReference>
<evidence type="ECO:0000256" key="3">
    <source>
        <dbReference type="ARBA" id="ARBA00023002"/>
    </source>
</evidence>
<evidence type="ECO:0000259" key="8">
    <source>
        <dbReference type="Pfam" id="PF03807"/>
    </source>
</evidence>
<evidence type="ECO:0000256" key="5">
    <source>
        <dbReference type="NCBIfam" id="TIGR00112"/>
    </source>
</evidence>
<name>A0A2V2A7Q8_PSYIM</name>
<dbReference type="InterPro" id="IPR053790">
    <property type="entry name" value="P5CR-like_CS"/>
</dbReference>
<dbReference type="GO" id="GO:0004735">
    <property type="term" value="F:pyrroline-5-carboxylate reductase activity"/>
    <property type="evidence" value="ECO:0007669"/>
    <property type="project" value="UniProtKB-UniRule"/>
</dbReference>
<comment type="pathway">
    <text evidence="4 7">Amino-acid biosynthesis; L-proline biosynthesis; L-proline from L-glutamate 5-semialdehyde: step 1/1.</text>
</comment>
<keyword evidence="4" id="KW-0963">Cytoplasm</keyword>
<feature type="binding site" evidence="6">
    <location>
        <begin position="75"/>
        <end position="78"/>
    </location>
    <ligand>
        <name>NADP(+)</name>
        <dbReference type="ChEBI" id="CHEBI:58349"/>
    </ligand>
</feature>
<comment type="function">
    <text evidence="4">Catalyzes the reduction of 1-pyrroline-5-carboxylate (PCA) to L-proline.</text>
</comment>
<comment type="caution">
    <text evidence="10">The sequence shown here is derived from an EMBL/GenBank/DDBJ whole genome shotgun (WGS) entry which is preliminary data.</text>
</comment>
<dbReference type="Gene3D" id="3.40.50.720">
    <property type="entry name" value="NAD(P)-binding Rossmann-like Domain"/>
    <property type="match status" value="1"/>
</dbReference>
<dbReference type="SUPFAM" id="SSF48179">
    <property type="entry name" value="6-phosphogluconate dehydrogenase C-terminal domain-like"/>
    <property type="match status" value="1"/>
</dbReference>
<keyword evidence="11" id="KW-1185">Reference proteome</keyword>
<evidence type="ECO:0000256" key="1">
    <source>
        <dbReference type="ARBA" id="ARBA00005525"/>
    </source>
</evidence>
<evidence type="ECO:0000313" key="10">
    <source>
        <dbReference type="EMBL" id="PWK12539.1"/>
    </source>
</evidence>
<accession>A0A2V2A7Q8</accession>
<keyword evidence="2 4" id="KW-0521">NADP</keyword>
<dbReference type="HAMAP" id="MF_01925">
    <property type="entry name" value="P5C_reductase"/>
    <property type="match status" value="1"/>
</dbReference>
<dbReference type="InterPro" id="IPR008927">
    <property type="entry name" value="6-PGluconate_DH-like_C_sf"/>
</dbReference>
<feature type="domain" description="Pyrroline-5-carboxylate reductase catalytic N-terminal" evidence="8">
    <location>
        <begin position="8"/>
        <end position="103"/>
    </location>
</feature>
<dbReference type="PROSITE" id="PS00521">
    <property type="entry name" value="P5CR"/>
    <property type="match status" value="1"/>
</dbReference>
<evidence type="ECO:0000256" key="4">
    <source>
        <dbReference type="HAMAP-Rule" id="MF_01925"/>
    </source>
</evidence>
<dbReference type="Gene3D" id="1.10.3730.10">
    <property type="entry name" value="ProC C-terminal domain-like"/>
    <property type="match status" value="1"/>
</dbReference>
<dbReference type="InterPro" id="IPR000304">
    <property type="entry name" value="Pyrroline-COOH_reductase"/>
</dbReference>
<dbReference type="InterPro" id="IPR028939">
    <property type="entry name" value="P5C_Rdtase_cat_N"/>
</dbReference>
<keyword evidence="4 7" id="KW-0641">Proline biosynthesis</keyword>
<evidence type="ECO:0000256" key="7">
    <source>
        <dbReference type="RuleBase" id="RU003903"/>
    </source>
</evidence>
<keyword evidence="3 4" id="KW-0560">Oxidoreductase</keyword>
<dbReference type="Pfam" id="PF14748">
    <property type="entry name" value="P5CR_dimer"/>
    <property type="match status" value="1"/>
</dbReference>
<organism evidence="10 11">
    <name type="scientific">Psychrobacter immobilis</name>
    <dbReference type="NCBI Taxonomy" id="498"/>
    <lineage>
        <taxon>Bacteria</taxon>
        <taxon>Pseudomonadati</taxon>
        <taxon>Pseudomonadota</taxon>
        <taxon>Gammaproteobacteria</taxon>
        <taxon>Moraxellales</taxon>
        <taxon>Moraxellaceae</taxon>
        <taxon>Psychrobacter</taxon>
    </lineage>
</organism>
<dbReference type="UniPathway" id="UPA00098">
    <property type="reaction ID" value="UER00361"/>
</dbReference>
<dbReference type="SUPFAM" id="SSF51735">
    <property type="entry name" value="NAD(P)-binding Rossmann-fold domains"/>
    <property type="match status" value="1"/>
</dbReference>
<comment type="subcellular location">
    <subcellularLocation>
        <location evidence="4">Cytoplasm</location>
    </subcellularLocation>
</comment>
<gene>
    <name evidence="4" type="primary">proC</name>
    <name evidence="10" type="ORF">C8D84_1077</name>
</gene>
<sequence length="277" mass="28885">MSVLDNKKISFIGGGNMAQALISGLVSCGVKPSLITVADPSSEAREQLAAKGLNTVDPTADAKAAVIDADIVVLAVKPQVMKAVVSSFADILDKQLVISVAAGLSTELLSDMLGGYDNIVRAMPNTPAMIQMGATGLYGTDNISAEQKQLATAVMEASGLVMWVDNEEHMHAVTAVSGSAPAYMFYFIESMVDGAVALGLDKEQASALAMQTMLGAAKMAMNSEDAPAELRRKVTSPNGTTQAAVESMQANDIGGQIVEAMQACYDRSQALSEEMSK</sequence>
<proteinExistence type="inferred from homology"/>
<evidence type="ECO:0000256" key="6">
    <source>
        <dbReference type="PIRSR" id="PIRSR000193-1"/>
    </source>
</evidence>
<keyword evidence="4 7" id="KW-0028">Amino-acid biosynthesis</keyword>
<dbReference type="Pfam" id="PF03807">
    <property type="entry name" value="F420_oxidored"/>
    <property type="match status" value="1"/>
</dbReference>
<dbReference type="GeneID" id="60255188"/>
<feature type="binding site" evidence="6">
    <location>
        <begin position="12"/>
        <end position="17"/>
    </location>
    <ligand>
        <name>NADP(+)</name>
        <dbReference type="ChEBI" id="CHEBI:58349"/>
    </ligand>
</feature>
<reference evidence="10 11" key="1">
    <citation type="submission" date="2018-05" db="EMBL/GenBank/DDBJ databases">
        <title>Genomic Encyclopedia of Type Strains, Phase IV (KMG-IV): sequencing the most valuable type-strain genomes for metagenomic binning, comparative biology and taxonomic classification.</title>
        <authorList>
            <person name="Goeker M."/>
        </authorList>
    </citation>
    <scope>NUCLEOTIDE SEQUENCE [LARGE SCALE GENOMIC DNA]</scope>
    <source>
        <strain evidence="10 11">DSM 7229</strain>
    </source>
</reference>
<dbReference type="PANTHER" id="PTHR11645:SF0">
    <property type="entry name" value="PYRROLINE-5-CARBOXYLATE REDUCTASE 3"/>
    <property type="match status" value="1"/>
</dbReference>
<dbReference type="GO" id="GO:0005737">
    <property type="term" value="C:cytoplasm"/>
    <property type="evidence" value="ECO:0007669"/>
    <property type="project" value="UniProtKB-SubCell"/>
</dbReference>
<dbReference type="PANTHER" id="PTHR11645">
    <property type="entry name" value="PYRROLINE-5-CARBOXYLATE REDUCTASE"/>
    <property type="match status" value="1"/>
</dbReference>
<dbReference type="EC" id="1.5.1.2" evidence="4 5"/>
<dbReference type="AlphaFoldDB" id="A0A2V2A7Q8"/>
<dbReference type="InterPro" id="IPR029036">
    <property type="entry name" value="P5CR_dimer"/>
</dbReference>
<comment type="catalytic activity">
    <reaction evidence="4 7">
        <text>L-proline + NADP(+) = (S)-1-pyrroline-5-carboxylate + NADPH + 2 H(+)</text>
        <dbReference type="Rhea" id="RHEA:14109"/>
        <dbReference type="ChEBI" id="CHEBI:15378"/>
        <dbReference type="ChEBI" id="CHEBI:17388"/>
        <dbReference type="ChEBI" id="CHEBI:57783"/>
        <dbReference type="ChEBI" id="CHEBI:58349"/>
        <dbReference type="ChEBI" id="CHEBI:60039"/>
        <dbReference type="EC" id="1.5.1.2"/>
    </reaction>
</comment>
<dbReference type="EMBL" id="QGGM01000007">
    <property type="protein sequence ID" value="PWK12539.1"/>
    <property type="molecule type" value="Genomic_DNA"/>
</dbReference>
<dbReference type="PIRSF" id="PIRSF000193">
    <property type="entry name" value="Pyrrol-5-carb_rd"/>
    <property type="match status" value="1"/>
</dbReference>
<dbReference type="Proteomes" id="UP000245655">
    <property type="component" value="Unassembled WGS sequence"/>
</dbReference>
<feature type="domain" description="Pyrroline-5-carboxylate reductase dimerisation" evidence="9">
    <location>
        <begin position="167"/>
        <end position="270"/>
    </location>
</feature>
<comment type="catalytic activity">
    <reaction evidence="4">
        <text>L-proline + NAD(+) = (S)-1-pyrroline-5-carboxylate + NADH + 2 H(+)</text>
        <dbReference type="Rhea" id="RHEA:14105"/>
        <dbReference type="ChEBI" id="CHEBI:15378"/>
        <dbReference type="ChEBI" id="CHEBI:17388"/>
        <dbReference type="ChEBI" id="CHEBI:57540"/>
        <dbReference type="ChEBI" id="CHEBI:57945"/>
        <dbReference type="ChEBI" id="CHEBI:60039"/>
        <dbReference type="EC" id="1.5.1.2"/>
    </reaction>
</comment>
<dbReference type="FunFam" id="1.10.3730.10:FF:000001">
    <property type="entry name" value="Pyrroline-5-carboxylate reductase"/>
    <property type="match status" value="1"/>
</dbReference>
<dbReference type="GO" id="GO:0055129">
    <property type="term" value="P:L-proline biosynthetic process"/>
    <property type="evidence" value="ECO:0007669"/>
    <property type="project" value="UniProtKB-UniRule"/>
</dbReference>
<evidence type="ECO:0000256" key="2">
    <source>
        <dbReference type="ARBA" id="ARBA00022857"/>
    </source>
</evidence>
<protein>
    <recommendedName>
        <fullName evidence="4 5">Pyrroline-5-carboxylate reductase</fullName>
        <shortName evidence="4">P5C reductase</shortName>
        <shortName evidence="4">P5CR</shortName>
        <ecNumber evidence="4 5">1.5.1.2</ecNumber>
    </recommendedName>
    <alternativeName>
        <fullName evidence="4">PCA reductase</fullName>
    </alternativeName>
</protein>
<dbReference type="NCBIfam" id="TIGR00112">
    <property type="entry name" value="proC"/>
    <property type="match status" value="1"/>
</dbReference>
<dbReference type="RefSeq" id="WP_109591080.1">
    <property type="nucleotide sequence ID" value="NZ_CAJGZY010000013.1"/>
</dbReference>
<comment type="similarity">
    <text evidence="1 4 7">Belongs to the pyrroline-5-carboxylate reductase family.</text>
</comment>
<evidence type="ECO:0000259" key="9">
    <source>
        <dbReference type="Pfam" id="PF14748"/>
    </source>
</evidence>
<dbReference type="InterPro" id="IPR036291">
    <property type="entry name" value="NAD(P)-bd_dom_sf"/>
</dbReference>